<organism evidence="10 11">
    <name type="scientific">Morganella psychrotolerans</name>
    <dbReference type="NCBI Taxonomy" id="368603"/>
    <lineage>
        <taxon>Bacteria</taxon>
        <taxon>Pseudomonadati</taxon>
        <taxon>Pseudomonadota</taxon>
        <taxon>Gammaproteobacteria</taxon>
        <taxon>Enterobacterales</taxon>
        <taxon>Morganellaceae</taxon>
        <taxon>Morganella</taxon>
    </lineage>
</organism>
<dbReference type="FunFam" id="3.40.50.720:FF:000039">
    <property type="entry name" value="Alcohol dehydrogenase AdhP"/>
    <property type="match status" value="1"/>
</dbReference>
<dbReference type="AlphaFoldDB" id="A0A5M9RAM8"/>
<comment type="similarity">
    <text evidence="2 8">Belongs to the zinc-containing alcohol dehydrogenase family.</text>
</comment>
<dbReference type="InterPro" id="IPR002328">
    <property type="entry name" value="ADH_Zn_CS"/>
</dbReference>
<dbReference type="Gene3D" id="3.40.50.720">
    <property type="entry name" value="NAD(P)-binding Rossmann-like Domain"/>
    <property type="match status" value="1"/>
</dbReference>
<evidence type="ECO:0000259" key="9">
    <source>
        <dbReference type="SMART" id="SM00829"/>
    </source>
</evidence>
<dbReference type="InterPro" id="IPR013154">
    <property type="entry name" value="ADH-like_N"/>
</dbReference>
<evidence type="ECO:0000313" key="10">
    <source>
        <dbReference type="EMBL" id="KAA8718024.1"/>
    </source>
</evidence>
<keyword evidence="4 8" id="KW-0479">Metal-binding</keyword>
<dbReference type="InterPro" id="IPR020843">
    <property type="entry name" value="ER"/>
</dbReference>
<keyword evidence="5 8" id="KW-0862">Zinc</keyword>
<dbReference type="InterPro" id="IPR036291">
    <property type="entry name" value="NAD(P)-bd_dom_sf"/>
</dbReference>
<evidence type="ECO:0000256" key="3">
    <source>
        <dbReference type="ARBA" id="ARBA00013190"/>
    </source>
</evidence>
<evidence type="ECO:0000256" key="6">
    <source>
        <dbReference type="ARBA" id="ARBA00023002"/>
    </source>
</evidence>
<name>A0A5M9RAM8_9GAMM</name>
<dbReference type="GO" id="GO:0004022">
    <property type="term" value="F:alcohol dehydrogenase (NAD+) activity"/>
    <property type="evidence" value="ECO:0007669"/>
    <property type="project" value="UniProtKB-EC"/>
</dbReference>
<evidence type="ECO:0000256" key="8">
    <source>
        <dbReference type="RuleBase" id="RU361277"/>
    </source>
</evidence>
<gene>
    <name evidence="10" type="primary">adhP</name>
    <name evidence="10" type="ORF">F4V73_09440</name>
</gene>
<dbReference type="NCBIfam" id="NF006940">
    <property type="entry name" value="PRK09422.1"/>
    <property type="match status" value="1"/>
</dbReference>
<dbReference type="PANTHER" id="PTHR42940:SF8">
    <property type="entry name" value="VACUOLAR PROTEIN SORTING-ASSOCIATED PROTEIN 11"/>
    <property type="match status" value="1"/>
</dbReference>
<dbReference type="SUPFAM" id="SSF51735">
    <property type="entry name" value="NAD(P)-binding Rossmann-fold domains"/>
    <property type="match status" value="1"/>
</dbReference>
<dbReference type="EMBL" id="VXKB01000001">
    <property type="protein sequence ID" value="KAA8718024.1"/>
    <property type="molecule type" value="Genomic_DNA"/>
</dbReference>
<dbReference type="InterPro" id="IPR011032">
    <property type="entry name" value="GroES-like_sf"/>
</dbReference>
<proteinExistence type="inferred from homology"/>
<evidence type="ECO:0000256" key="2">
    <source>
        <dbReference type="ARBA" id="ARBA00008072"/>
    </source>
</evidence>
<comment type="caution">
    <text evidence="10">The sequence shown here is derived from an EMBL/GenBank/DDBJ whole genome shotgun (WGS) entry which is preliminary data.</text>
</comment>
<evidence type="ECO:0000256" key="4">
    <source>
        <dbReference type="ARBA" id="ARBA00022723"/>
    </source>
</evidence>
<dbReference type="PANTHER" id="PTHR42940">
    <property type="entry name" value="ALCOHOL DEHYDROGENASE 1-RELATED"/>
    <property type="match status" value="1"/>
</dbReference>
<dbReference type="PROSITE" id="PS00059">
    <property type="entry name" value="ADH_ZINC"/>
    <property type="match status" value="1"/>
</dbReference>
<sequence>MKAAVVAKNKTVEIKEKKLRPLKYGEALLKMECCGVCHTDLHVKNADFGDVSGVVLGHEGIGVVTEIGEGVTSLKVGDRASVAWFFRGCGHCEYCNSGKETFCREVKNAGYTVDGAMAEECIVTADYSVKVPDGLESAAASSITCAGVTTYKAIKVSGIKPGQWLAIYGLGGLGNLALQYAKNVFNAKVVAIDVNDKQLELAKEMGADLVLNPKTDNVDEIIQKDLGGVHAAVVTAVAKSAFNSAIASVRAAGRVVAVGLPVETMDLSIPRLVLDGIEVVGSLVGTREDLKEAFRFGAEGKVVPKVALRPLEDINTIFEEMAQGKFTGRMVIDFTKKK</sequence>
<dbReference type="Gene3D" id="3.90.180.10">
    <property type="entry name" value="Medium-chain alcohol dehydrogenases, catalytic domain"/>
    <property type="match status" value="1"/>
</dbReference>
<dbReference type="InterPro" id="IPR013149">
    <property type="entry name" value="ADH-like_C"/>
</dbReference>
<comment type="cofactor">
    <cofactor evidence="1 8">
        <name>Zn(2+)</name>
        <dbReference type="ChEBI" id="CHEBI:29105"/>
    </cofactor>
</comment>
<dbReference type="Pfam" id="PF00107">
    <property type="entry name" value="ADH_zinc_N"/>
    <property type="match status" value="1"/>
</dbReference>
<dbReference type="SUPFAM" id="SSF50129">
    <property type="entry name" value="GroES-like"/>
    <property type="match status" value="1"/>
</dbReference>
<evidence type="ECO:0000313" key="11">
    <source>
        <dbReference type="Proteomes" id="UP000322181"/>
    </source>
</evidence>
<keyword evidence="7" id="KW-0520">NAD</keyword>
<evidence type="ECO:0000256" key="1">
    <source>
        <dbReference type="ARBA" id="ARBA00001947"/>
    </source>
</evidence>
<dbReference type="Pfam" id="PF08240">
    <property type="entry name" value="ADH_N"/>
    <property type="match status" value="1"/>
</dbReference>
<evidence type="ECO:0000256" key="5">
    <source>
        <dbReference type="ARBA" id="ARBA00022833"/>
    </source>
</evidence>
<protein>
    <recommendedName>
        <fullName evidence="3">alcohol dehydrogenase</fullName>
        <ecNumber evidence="3">1.1.1.1</ecNumber>
    </recommendedName>
</protein>
<dbReference type="Proteomes" id="UP000322181">
    <property type="component" value="Unassembled WGS sequence"/>
</dbReference>
<dbReference type="EC" id="1.1.1.1" evidence="3"/>
<reference evidence="10 11" key="1">
    <citation type="submission" date="2019-09" db="EMBL/GenBank/DDBJ databases">
        <title>Draft genome sequence of various Type strains from the CCUG.</title>
        <authorList>
            <person name="Pineiro-Iglesias B."/>
            <person name="Tunovic T."/>
            <person name="Unosson C."/>
            <person name="Inganas E."/>
            <person name="Ohlen M."/>
            <person name="Cardew S."/>
            <person name="Jensie-Markopoulos S."/>
            <person name="Salva-Serra F."/>
            <person name="Jaen-Luchoro D."/>
            <person name="Karlsson R."/>
            <person name="Svensson-Stadler L."/>
            <person name="Chun J."/>
            <person name="Moore E."/>
        </authorList>
    </citation>
    <scope>NUCLEOTIDE SEQUENCE [LARGE SCALE GENOMIC DNA]</scope>
    <source>
        <strain evidence="10 11">CCUG 53682T</strain>
    </source>
</reference>
<evidence type="ECO:0000256" key="7">
    <source>
        <dbReference type="ARBA" id="ARBA00023027"/>
    </source>
</evidence>
<dbReference type="CDD" id="cd08297">
    <property type="entry name" value="CAD3"/>
    <property type="match status" value="1"/>
</dbReference>
<keyword evidence="6 10" id="KW-0560">Oxidoreductase</keyword>
<dbReference type="GO" id="GO:0008270">
    <property type="term" value="F:zinc ion binding"/>
    <property type="evidence" value="ECO:0007669"/>
    <property type="project" value="InterPro"/>
</dbReference>
<dbReference type="RefSeq" id="WP_150384830.1">
    <property type="nucleotide sequence ID" value="NZ_BAAAFS010000001.1"/>
</dbReference>
<dbReference type="SMART" id="SM00829">
    <property type="entry name" value="PKS_ER"/>
    <property type="match status" value="1"/>
</dbReference>
<feature type="domain" description="Enoyl reductase (ER)" evidence="9">
    <location>
        <begin position="7"/>
        <end position="332"/>
    </location>
</feature>
<accession>A0A5M9RAM8</accession>